<keyword evidence="3" id="KW-1185">Reference proteome</keyword>
<evidence type="ECO:0000259" key="1">
    <source>
        <dbReference type="Pfam" id="PF01510"/>
    </source>
</evidence>
<dbReference type="SUPFAM" id="SSF55846">
    <property type="entry name" value="N-acetylmuramoyl-L-alanine amidase-like"/>
    <property type="match status" value="1"/>
</dbReference>
<sequence length="171" mass="19437">MRWIDFIFIHCSAGHANIKAVQAFWHRPKSQGGAGWKIGGYHAWVDYDGTITWLYPISQIVNGVLGFNTKGIHIGYRGGVRKDNFKIAEDTRTEEQKAGILDAIFQIYEELKLHQPVDHIKILGHRDASPDKNLNGIIEPWERIKECPSFDAIPEYAWIQGSVANQRKGIL</sequence>
<dbReference type="InterPro" id="IPR036505">
    <property type="entry name" value="Amidase/PGRP_sf"/>
</dbReference>
<comment type="caution">
    <text evidence="2">The sequence shown here is derived from an EMBL/GenBank/DDBJ whole genome shotgun (WGS) entry which is preliminary data.</text>
</comment>
<proteinExistence type="predicted"/>
<dbReference type="EMBL" id="JAKZGS010000028">
    <property type="protein sequence ID" value="MCH7400122.1"/>
    <property type="molecule type" value="Genomic_DNA"/>
</dbReference>
<gene>
    <name evidence="2" type="ORF">MM236_19155</name>
</gene>
<organism evidence="2 3">
    <name type="scientific">Belliella calami</name>
    <dbReference type="NCBI Taxonomy" id="2923436"/>
    <lineage>
        <taxon>Bacteria</taxon>
        <taxon>Pseudomonadati</taxon>
        <taxon>Bacteroidota</taxon>
        <taxon>Cytophagia</taxon>
        <taxon>Cytophagales</taxon>
        <taxon>Cyclobacteriaceae</taxon>
        <taxon>Belliella</taxon>
    </lineage>
</organism>
<dbReference type="InterPro" id="IPR002502">
    <property type="entry name" value="Amidase_domain"/>
</dbReference>
<dbReference type="RefSeq" id="WP_241276615.1">
    <property type="nucleotide sequence ID" value="NZ_JAKZGS010000028.1"/>
</dbReference>
<evidence type="ECO:0000313" key="3">
    <source>
        <dbReference type="Proteomes" id="UP001165488"/>
    </source>
</evidence>
<dbReference type="EC" id="3.5.1.28" evidence="2"/>
<feature type="domain" description="N-acetylmuramoyl-L-alanine amidase" evidence="1">
    <location>
        <begin position="4"/>
        <end position="128"/>
    </location>
</feature>
<reference evidence="2" key="1">
    <citation type="submission" date="2022-03" db="EMBL/GenBank/DDBJ databases">
        <title>De novo assembled genomes of Belliella spp. (Cyclobacteriaceae) strains.</title>
        <authorList>
            <person name="Szabo A."/>
            <person name="Korponai K."/>
            <person name="Felfoldi T."/>
        </authorList>
    </citation>
    <scope>NUCLEOTIDE SEQUENCE</scope>
    <source>
        <strain evidence="2">DSM 107340</strain>
    </source>
</reference>
<dbReference type="Pfam" id="PF01510">
    <property type="entry name" value="Amidase_2"/>
    <property type="match status" value="1"/>
</dbReference>
<accession>A0ABS9UU16</accession>
<protein>
    <submittedName>
        <fullName evidence="2">N-acetylmuramoyl-L-alanine amidase</fullName>
        <ecNumber evidence="2">3.5.1.28</ecNumber>
    </submittedName>
</protein>
<dbReference type="Proteomes" id="UP001165488">
    <property type="component" value="Unassembled WGS sequence"/>
</dbReference>
<name>A0ABS9UU16_9BACT</name>
<keyword evidence="2" id="KW-0378">Hydrolase</keyword>
<evidence type="ECO:0000313" key="2">
    <source>
        <dbReference type="EMBL" id="MCH7400122.1"/>
    </source>
</evidence>
<dbReference type="GO" id="GO:0008745">
    <property type="term" value="F:N-acetylmuramoyl-L-alanine amidase activity"/>
    <property type="evidence" value="ECO:0007669"/>
    <property type="project" value="UniProtKB-EC"/>
</dbReference>
<dbReference type="Gene3D" id="3.40.80.10">
    <property type="entry name" value="Peptidoglycan recognition protein-like"/>
    <property type="match status" value="1"/>
</dbReference>